<dbReference type="InterPro" id="IPR003362">
    <property type="entry name" value="Bact_transf"/>
</dbReference>
<organism evidence="4 5">
    <name type="scientific">Marinoscillum furvescens DSM 4134</name>
    <dbReference type="NCBI Taxonomy" id="1122208"/>
    <lineage>
        <taxon>Bacteria</taxon>
        <taxon>Pseudomonadati</taxon>
        <taxon>Bacteroidota</taxon>
        <taxon>Cytophagia</taxon>
        <taxon>Cytophagales</taxon>
        <taxon>Reichenbachiellaceae</taxon>
        <taxon>Marinoscillum</taxon>
    </lineage>
</organism>
<dbReference type="RefSeq" id="WP_221409555.1">
    <property type="nucleotide sequence ID" value="NZ_QREG01000017.1"/>
</dbReference>
<keyword evidence="2" id="KW-0812">Transmembrane</keyword>
<dbReference type="PANTHER" id="PTHR30576">
    <property type="entry name" value="COLANIC BIOSYNTHESIS UDP-GLUCOSE LIPID CARRIER TRANSFERASE"/>
    <property type="match status" value="1"/>
</dbReference>
<reference evidence="4 5" key="1">
    <citation type="submission" date="2018-07" db="EMBL/GenBank/DDBJ databases">
        <title>Genomic Encyclopedia of Type Strains, Phase IV (KMG-IV): sequencing the most valuable type-strain genomes for metagenomic binning, comparative biology and taxonomic classification.</title>
        <authorList>
            <person name="Goeker M."/>
        </authorList>
    </citation>
    <scope>NUCLEOTIDE SEQUENCE [LARGE SCALE GENOMIC DNA]</scope>
    <source>
        <strain evidence="4 5">DSM 4134</strain>
    </source>
</reference>
<dbReference type="PANTHER" id="PTHR30576:SF0">
    <property type="entry name" value="UNDECAPRENYL-PHOSPHATE N-ACETYLGALACTOSAMINYL 1-PHOSPHATE TRANSFERASE-RELATED"/>
    <property type="match status" value="1"/>
</dbReference>
<keyword evidence="4" id="KW-0808">Transferase</keyword>
<dbReference type="AlphaFoldDB" id="A0A3D9KZD6"/>
<evidence type="ECO:0000259" key="3">
    <source>
        <dbReference type="Pfam" id="PF02397"/>
    </source>
</evidence>
<accession>A0A3D9KZD6</accession>
<dbReference type="GO" id="GO:0016780">
    <property type="term" value="F:phosphotransferase activity, for other substituted phosphate groups"/>
    <property type="evidence" value="ECO:0007669"/>
    <property type="project" value="TreeGrafter"/>
</dbReference>
<sequence>MYNHNQQNSPQHPHNVMWVVGHEVHIKSEFHLKGMDFTCIDIAAAPKALEKMEPTAITVLYRSGLEEHAKFGEIKDKADNLALPIVLYSVEEDAEAREVATTYQFDDYHFGKLSDNLERKFDMIQKMKEYKDTEEEPVEEPAGVKIPPAKRMFDILVAASALIVLSPLLLLIALIIKLESRGPIFYVSRRAGHNYNVFPFIKFRSMYQDADARLQQLSTHNQYGDGIFIKIKNDPRVTPFGRFLRKTSLDEVPQLINVLKGDMSIVGNRPLPLYEAEQLTQDEVAKRFLAPAGVTGLWQVTKRGKDDMSDEERINLDIEYARKHSMIYDMRLLINTIPAMLQKEAV</sequence>
<evidence type="ECO:0000256" key="2">
    <source>
        <dbReference type="SAM" id="Phobius"/>
    </source>
</evidence>
<gene>
    <name evidence="4" type="ORF">C7460_117102</name>
</gene>
<evidence type="ECO:0000256" key="1">
    <source>
        <dbReference type="ARBA" id="ARBA00006464"/>
    </source>
</evidence>
<feature type="domain" description="Bacterial sugar transferase" evidence="3">
    <location>
        <begin position="150"/>
        <end position="341"/>
    </location>
</feature>
<dbReference type="EMBL" id="QREG01000017">
    <property type="protein sequence ID" value="RED95652.1"/>
    <property type="molecule type" value="Genomic_DNA"/>
</dbReference>
<dbReference type="Pfam" id="PF02397">
    <property type="entry name" value="Bac_transf"/>
    <property type="match status" value="1"/>
</dbReference>
<comment type="similarity">
    <text evidence="1">Belongs to the bacterial sugar transferase family.</text>
</comment>
<dbReference type="Proteomes" id="UP000256779">
    <property type="component" value="Unassembled WGS sequence"/>
</dbReference>
<protein>
    <submittedName>
        <fullName evidence="4">Lipopolysaccharide/colanic/teichoic acid biosynthesis glycosyltransferase</fullName>
    </submittedName>
</protein>
<comment type="caution">
    <text evidence="4">The sequence shown here is derived from an EMBL/GenBank/DDBJ whole genome shotgun (WGS) entry which is preliminary data.</text>
</comment>
<keyword evidence="2" id="KW-1133">Transmembrane helix</keyword>
<evidence type="ECO:0000313" key="4">
    <source>
        <dbReference type="EMBL" id="RED95652.1"/>
    </source>
</evidence>
<keyword evidence="5" id="KW-1185">Reference proteome</keyword>
<name>A0A3D9KZD6_MARFU</name>
<evidence type="ECO:0000313" key="5">
    <source>
        <dbReference type="Proteomes" id="UP000256779"/>
    </source>
</evidence>
<proteinExistence type="inferred from homology"/>
<keyword evidence="2" id="KW-0472">Membrane</keyword>
<feature type="transmembrane region" description="Helical" evidence="2">
    <location>
        <begin position="155"/>
        <end position="176"/>
    </location>
</feature>